<gene>
    <name evidence="1" type="ORF">EZS28_008982</name>
</gene>
<proteinExistence type="predicted"/>
<dbReference type="Proteomes" id="UP000324800">
    <property type="component" value="Unassembled WGS sequence"/>
</dbReference>
<evidence type="ECO:0000313" key="2">
    <source>
        <dbReference type="Proteomes" id="UP000324800"/>
    </source>
</evidence>
<sequence>MTRLFDPQLERLQYAISVANKKVTSIRIFYNQPTIIKQRIIRSSTIQIFSRSIQKHDATIDMHRKAVTAVYVTHEKAERLCEVDLMIW</sequence>
<organism evidence="1 2">
    <name type="scientific">Streblomastix strix</name>
    <dbReference type="NCBI Taxonomy" id="222440"/>
    <lineage>
        <taxon>Eukaryota</taxon>
        <taxon>Metamonada</taxon>
        <taxon>Preaxostyla</taxon>
        <taxon>Oxymonadida</taxon>
        <taxon>Streblomastigidae</taxon>
        <taxon>Streblomastix</taxon>
    </lineage>
</organism>
<protein>
    <submittedName>
        <fullName evidence="1">Uncharacterized protein</fullName>
    </submittedName>
</protein>
<comment type="caution">
    <text evidence="1">The sequence shown here is derived from an EMBL/GenBank/DDBJ whole genome shotgun (WGS) entry which is preliminary data.</text>
</comment>
<name>A0A5J4WLQ1_9EUKA</name>
<dbReference type="AlphaFoldDB" id="A0A5J4WLQ1"/>
<evidence type="ECO:0000313" key="1">
    <source>
        <dbReference type="EMBL" id="KAA6395492.1"/>
    </source>
</evidence>
<reference evidence="1 2" key="1">
    <citation type="submission" date="2019-03" db="EMBL/GenBank/DDBJ databases">
        <title>Single cell metagenomics reveals metabolic interactions within the superorganism composed of flagellate Streblomastix strix and complex community of Bacteroidetes bacteria on its surface.</title>
        <authorList>
            <person name="Treitli S.C."/>
            <person name="Kolisko M."/>
            <person name="Husnik F."/>
            <person name="Keeling P."/>
            <person name="Hampl V."/>
        </authorList>
    </citation>
    <scope>NUCLEOTIDE SEQUENCE [LARGE SCALE GENOMIC DNA]</scope>
    <source>
        <strain evidence="1">ST1C</strain>
    </source>
</reference>
<dbReference type="EMBL" id="SNRW01001670">
    <property type="protein sequence ID" value="KAA6395492.1"/>
    <property type="molecule type" value="Genomic_DNA"/>
</dbReference>
<accession>A0A5J4WLQ1</accession>